<evidence type="ECO:0000313" key="3">
    <source>
        <dbReference type="Proteomes" id="UP001196413"/>
    </source>
</evidence>
<comment type="caution">
    <text evidence="2">The sequence shown here is derived from an EMBL/GenBank/DDBJ whole genome shotgun (WGS) entry which is preliminary data.</text>
</comment>
<keyword evidence="3" id="KW-1185">Reference proteome</keyword>
<sequence length="71" mass="7807">MIHDFREQMVAQRFEETGNGPSGEGGTQLPPTSQSARSRASSERSCDFIRTTSSQIVIDQLLLSPQNLVVL</sequence>
<protein>
    <submittedName>
        <fullName evidence="2">Uncharacterized protein</fullName>
    </submittedName>
</protein>
<reference evidence="2" key="1">
    <citation type="submission" date="2021-06" db="EMBL/GenBank/DDBJ databases">
        <title>Parelaphostrongylus tenuis whole genome reference sequence.</title>
        <authorList>
            <person name="Garwood T.J."/>
            <person name="Larsen P.A."/>
            <person name="Fountain-Jones N.M."/>
            <person name="Garbe J.R."/>
            <person name="Macchietto M.G."/>
            <person name="Kania S.A."/>
            <person name="Gerhold R.W."/>
            <person name="Richards J.E."/>
            <person name="Wolf T.M."/>
        </authorList>
    </citation>
    <scope>NUCLEOTIDE SEQUENCE</scope>
    <source>
        <strain evidence="2">MNPRO001-30</strain>
        <tissue evidence="2">Meninges</tissue>
    </source>
</reference>
<dbReference type="AlphaFoldDB" id="A0AAD5MCT4"/>
<dbReference type="EMBL" id="JAHQIW010000017">
    <property type="protein sequence ID" value="KAJ1345559.1"/>
    <property type="molecule type" value="Genomic_DNA"/>
</dbReference>
<evidence type="ECO:0000313" key="2">
    <source>
        <dbReference type="EMBL" id="KAJ1345559.1"/>
    </source>
</evidence>
<feature type="region of interest" description="Disordered" evidence="1">
    <location>
        <begin position="1"/>
        <end position="45"/>
    </location>
</feature>
<proteinExistence type="predicted"/>
<accession>A0AAD5MCT4</accession>
<gene>
    <name evidence="2" type="ORF">KIN20_000123</name>
</gene>
<organism evidence="2 3">
    <name type="scientific">Parelaphostrongylus tenuis</name>
    <name type="common">Meningeal worm</name>
    <dbReference type="NCBI Taxonomy" id="148309"/>
    <lineage>
        <taxon>Eukaryota</taxon>
        <taxon>Metazoa</taxon>
        <taxon>Ecdysozoa</taxon>
        <taxon>Nematoda</taxon>
        <taxon>Chromadorea</taxon>
        <taxon>Rhabditida</taxon>
        <taxon>Rhabditina</taxon>
        <taxon>Rhabditomorpha</taxon>
        <taxon>Strongyloidea</taxon>
        <taxon>Metastrongylidae</taxon>
        <taxon>Parelaphostrongylus</taxon>
    </lineage>
</organism>
<name>A0AAD5MCT4_PARTN</name>
<dbReference type="Proteomes" id="UP001196413">
    <property type="component" value="Unassembled WGS sequence"/>
</dbReference>
<evidence type="ECO:0000256" key="1">
    <source>
        <dbReference type="SAM" id="MobiDB-lite"/>
    </source>
</evidence>